<reference evidence="3" key="1">
    <citation type="submission" date="2018-06" db="EMBL/GenBank/DDBJ databases">
        <authorList>
            <person name="Zhirakovskaya E."/>
        </authorList>
    </citation>
    <scope>NUCLEOTIDE SEQUENCE</scope>
</reference>
<organism evidence="3">
    <name type="scientific">hydrothermal vent metagenome</name>
    <dbReference type="NCBI Taxonomy" id="652676"/>
    <lineage>
        <taxon>unclassified sequences</taxon>
        <taxon>metagenomes</taxon>
        <taxon>ecological metagenomes</taxon>
    </lineage>
</organism>
<dbReference type="Pfam" id="PF15643">
    <property type="entry name" value="Tox-PL-2"/>
    <property type="match status" value="1"/>
</dbReference>
<evidence type="ECO:0000259" key="2">
    <source>
        <dbReference type="Pfam" id="PF15643"/>
    </source>
</evidence>
<dbReference type="EMBL" id="UOFL01000065">
    <property type="protein sequence ID" value="VAW74779.1"/>
    <property type="molecule type" value="Genomic_DNA"/>
</dbReference>
<proteinExistence type="predicted"/>
<accession>A0A3B0YKM6</accession>
<sequence length="128" mass="14175">MRKPGKLLGGGKRLKEATRRKGRTRAEEVIKKVKSSNPELCKLGKCVEFANAGEKALKQKGISGTRVRVSNGGSVGFDGKPISGNGVHEFLDVNRKVYDNLNSGLSRKDFLNRFDVSNPKRILESWNF</sequence>
<feature type="region of interest" description="Disordered" evidence="1">
    <location>
        <begin position="1"/>
        <end position="26"/>
    </location>
</feature>
<gene>
    <name evidence="3" type="ORF">MNBD_GAMMA12-3399</name>
</gene>
<evidence type="ECO:0000256" key="1">
    <source>
        <dbReference type="SAM" id="MobiDB-lite"/>
    </source>
</evidence>
<feature type="domain" description="Tox-PL-2" evidence="2">
    <location>
        <begin position="41"/>
        <end position="114"/>
    </location>
</feature>
<evidence type="ECO:0000313" key="3">
    <source>
        <dbReference type="EMBL" id="VAW74779.1"/>
    </source>
</evidence>
<dbReference type="AlphaFoldDB" id="A0A3B0YKM6"/>
<feature type="compositionally biased region" description="Basic and acidic residues" evidence="1">
    <location>
        <begin position="13"/>
        <end position="26"/>
    </location>
</feature>
<dbReference type="InterPro" id="IPR028910">
    <property type="entry name" value="Tox-PL-2_dom"/>
</dbReference>
<protein>
    <recommendedName>
        <fullName evidence="2">Tox-PL-2 domain-containing protein</fullName>
    </recommendedName>
</protein>
<name>A0A3B0YKM6_9ZZZZ</name>